<feature type="transmembrane region" description="Helical" evidence="6">
    <location>
        <begin position="124"/>
        <end position="144"/>
    </location>
</feature>
<evidence type="ECO:0000256" key="2">
    <source>
        <dbReference type="ARBA" id="ARBA00022475"/>
    </source>
</evidence>
<evidence type="ECO:0000256" key="1">
    <source>
        <dbReference type="ARBA" id="ARBA00004651"/>
    </source>
</evidence>
<evidence type="ECO:0000313" key="7">
    <source>
        <dbReference type="EMBL" id="EOH95295.1"/>
    </source>
</evidence>
<dbReference type="CDD" id="cd13124">
    <property type="entry name" value="MATE_SpoVB_like"/>
    <property type="match status" value="1"/>
</dbReference>
<keyword evidence="4 6" id="KW-1133">Transmembrane helix</keyword>
<sequence length="527" mass="57848">MKKNLLSGTFWLSSANLLCKILGIIYLIPWLLMMGSQEAGLRAQALYNVAYLPYALFLTLGTAGFPSGIAKKIAAEKDDPQKIQLLFKSSLGIMEGIGIVSAVLMFVFAPLLSRISPVSDVQEAVWAIRSLCPSLLVIPILSALRGYFQGVSDVIPYSVSHVLEQLIRVIVILMGTFYIRMILNGSIFSAVVISTMASCVGGLVSIVYLIFIGKRKNYFRLRFFVFRPNSFLQEQRPLVLSVIRESLPFIYVGSAISLAQLIDQVTLKGILHSLTHQLSLAQVEVLFTQASANPNKLTVLLITIIGSISVTSLPLLTKLREKQDLLVGISDVLRLALTFLIPATIGMLLLAGPMYTVFFGYDPATTGYMRVAIGTTAILSICSILLSIMQAVGLHRAAVALVTRALLIKLMLQFPLVWLTKGYGLNLATGAAFLIITIQSYQIICNNYQIQPLHYVRNYLKQLTLAAGGMGLLCLVVYLQLNNIIMVETRTGALLISIIIAGIGTIMYTLVGLPRQVQKLKQRFLVR</sequence>
<evidence type="ECO:0000313" key="8">
    <source>
        <dbReference type="Proteomes" id="UP000013782"/>
    </source>
</evidence>
<dbReference type="AlphaFoldDB" id="R2SJA4"/>
<comment type="caution">
    <text evidence="7">The sequence shown here is derived from an EMBL/GenBank/DDBJ whole genome shotgun (WGS) entry which is preliminary data.</text>
</comment>
<evidence type="ECO:0000256" key="6">
    <source>
        <dbReference type="SAM" id="Phobius"/>
    </source>
</evidence>
<proteinExistence type="predicted"/>
<dbReference type="InterPro" id="IPR050833">
    <property type="entry name" value="Poly_Biosynth_Transport"/>
</dbReference>
<dbReference type="InterPro" id="IPR002797">
    <property type="entry name" value="Polysacc_synth"/>
</dbReference>
<dbReference type="Pfam" id="PF01943">
    <property type="entry name" value="Polysacc_synt"/>
    <property type="match status" value="1"/>
</dbReference>
<evidence type="ECO:0000256" key="4">
    <source>
        <dbReference type="ARBA" id="ARBA00022989"/>
    </source>
</evidence>
<keyword evidence="8" id="KW-1185">Reference proteome</keyword>
<keyword evidence="2" id="KW-1003">Cell membrane</keyword>
<dbReference type="EMBL" id="AJAQ01000011">
    <property type="protein sequence ID" value="EOH95295.1"/>
    <property type="molecule type" value="Genomic_DNA"/>
</dbReference>
<dbReference type="OrthoDB" id="9775950at2"/>
<dbReference type="PANTHER" id="PTHR30250">
    <property type="entry name" value="PST FAMILY PREDICTED COLANIC ACID TRANSPORTER"/>
    <property type="match status" value="1"/>
</dbReference>
<dbReference type="STRING" id="160454.RV10_GL000511"/>
<feature type="transmembrane region" description="Helical" evidence="6">
    <location>
        <begin position="493"/>
        <end position="513"/>
    </location>
</feature>
<dbReference type="HOGENOM" id="CLU_022017_1_0_9"/>
<gene>
    <name evidence="7" type="ORF">UAU_01257</name>
</gene>
<comment type="subcellular location">
    <subcellularLocation>
        <location evidence="1">Cell membrane</location>
        <topology evidence="1">Multi-pass membrane protein</topology>
    </subcellularLocation>
</comment>
<feature type="transmembrane region" description="Helical" evidence="6">
    <location>
        <begin position="189"/>
        <end position="212"/>
    </location>
</feature>
<dbReference type="PATRIC" id="fig|1158607.3.peg.1239"/>
<feature type="transmembrane region" description="Helical" evidence="6">
    <location>
        <begin position="423"/>
        <end position="443"/>
    </location>
</feature>
<feature type="transmembrane region" description="Helical" evidence="6">
    <location>
        <begin position="297"/>
        <end position="316"/>
    </location>
</feature>
<feature type="transmembrane region" description="Helical" evidence="6">
    <location>
        <begin position="463"/>
        <end position="481"/>
    </location>
</feature>
<dbReference type="RefSeq" id="WP_010756287.1">
    <property type="nucleotide sequence ID" value="NZ_ASWD01000002.1"/>
</dbReference>
<feature type="transmembrane region" description="Helical" evidence="6">
    <location>
        <begin position="367"/>
        <end position="386"/>
    </location>
</feature>
<dbReference type="PANTHER" id="PTHR30250:SF21">
    <property type="entry name" value="LIPID II FLIPPASE MURJ"/>
    <property type="match status" value="1"/>
</dbReference>
<dbReference type="GO" id="GO:0005886">
    <property type="term" value="C:plasma membrane"/>
    <property type="evidence" value="ECO:0007669"/>
    <property type="project" value="UniProtKB-SubCell"/>
</dbReference>
<dbReference type="eggNOG" id="COG2244">
    <property type="taxonomic scope" value="Bacteria"/>
</dbReference>
<evidence type="ECO:0000256" key="5">
    <source>
        <dbReference type="ARBA" id="ARBA00023136"/>
    </source>
</evidence>
<feature type="transmembrane region" description="Helical" evidence="6">
    <location>
        <begin position="337"/>
        <end position="361"/>
    </location>
</feature>
<protein>
    <submittedName>
        <fullName evidence="7">Uncharacterized protein</fullName>
    </submittedName>
</protein>
<name>R2SJA4_9ENTE</name>
<dbReference type="Proteomes" id="UP000013782">
    <property type="component" value="Unassembled WGS sequence"/>
</dbReference>
<reference evidence="7 8" key="1">
    <citation type="submission" date="2013-02" db="EMBL/GenBank/DDBJ databases">
        <title>The Genome Sequence of Enterococcus pallens BAA-351.</title>
        <authorList>
            <consortium name="The Broad Institute Genome Sequencing Platform"/>
            <consortium name="The Broad Institute Genome Sequencing Center for Infectious Disease"/>
            <person name="Earl A.M."/>
            <person name="Gilmore M.S."/>
            <person name="Lebreton F."/>
            <person name="Walker B."/>
            <person name="Young S.K."/>
            <person name="Zeng Q."/>
            <person name="Gargeya S."/>
            <person name="Fitzgerald M."/>
            <person name="Haas B."/>
            <person name="Abouelleil A."/>
            <person name="Alvarado L."/>
            <person name="Arachchi H.M."/>
            <person name="Berlin A.M."/>
            <person name="Chapman S.B."/>
            <person name="Dewar J."/>
            <person name="Goldberg J."/>
            <person name="Griggs A."/>
            <person name="Gujja S."/>
            <person name="Hansen M."/>
            <person name="Howarth C."/>
            <person name="Imamovic A."/>
            <person name="Larimer J."/>
            <person name="McCowan C."/>
            <person name="Murphy C."/>
            <person name="Neiman D."/>
            <person name="Pearson M."/>
            <person name="Priest M."/>
            <person name="Roberts A."/>
            <person name="Saif S."/>
            <person name="Shea T."/>
            <person name="Sisk P."/>
            <person name="Sykes S."/>
            <person name="Wortman J."/>
            <person name="Nusbaum C."/>
            <person name="Birren B."/>
        </authorList>
    </citation>
    <scope>NUCLEOTIDE SEQUENCE [LARGE SCALE GENOMIC DNA]</scope>
    <source>
        <strain evidence="7 8">ATCC BAA-351</strain>
    </source>
</reference>
<evidence type="ECO:0000256" key="3">
    <source>
        <dbReference type="ARBA" id="ARBA00022692"/>
    </source>
</evidence>
<keyword evidence="3 6" id="KW-0812">Transmembrane</keyword>
<feature type="transmembrane region" description="Helical" evidence="6">
    <location>
        <begin position="51"/>
        <end position="70"/>
    </location>
</feature>
<accession>R2SJA4</accession>
<dbReference type="InterPro" id="IPR024923">
    <property type="entry name" value="PG_synth_SpoVB"/>
</dbReference>
<keyword evidence="5 6" id="KW-0472">Membrane</keyword>
<feature type="transmembrane region" description="Helical" evidence="6">
    <location>
        <begin position="12"/>
        <end position="31"/>
    </location>
</feature>
<feature type="transmembrane region" description="Helical" evidence="6">
    <location>
        <begin position="91"/>
        <end position="112"/>
    </location>
</feature>
<organism evidence="7 8">
    <name type="scientific">Enterococcus pallens ATCC BAA-351</name>
    <dbReference type="NCBI Taxonomy" id="1158607"/>
    <lineage>
        <taxon>Bacteria</taxon>
        <taxon>Bacillati</taxon>
        <taxon>Bacillota</taxon>
        <taxon>Bacilli</taxon>
        <taxon>Lactobacillales</taxon>
        <taxon>Enterococcaceae</taxon>
        <taxon>Enterococcus</taxon>
    </lineage>
</organism>